<feature type="non-terminal residue" evidence="1">
    <location>
        <position position="74"/>
    </location>
</feature>
<evidence type="ECO:0000313" key="1">
    <source>
        <dbReference type="EMBL" id="CAA9513694.1"/>
    </source>
</evidence>
<gene>
    <name evidence="1" type="ORF">AVDCRST_MAG53-2930</name>
</gene>
<accession>A0A6J4T533</accession>
<sequence>DRRGEPRARLSELQRALASPVDAARTVPLRLLPAPLRAALGLPRLRRARDDRAHVRIEGDDLQPLRRLTARRVL</sequence>
<protein>
    <submittedName>
        <fullName evidence="1">Uncharacterized protein</fullName>
    </submittedName>
</protein>
<name>A0A6J4T533_9ACTN</name>
<dbReference type="AlphaFoldDB" id="A0A6J4T533"/>
<dbReference type="EMBL" id="CADCVR010000087">
    <property type="protein sequence ID" value="CAA9513694.1"/>
    <property type="molecule type" value="Genomic_DNA"/>
</dbReference>
<feature type="non-terminal residue" evidence="1">
    <location>
        <position position="1"/>
    </location>
</feature>
<reference evidence="1" key="1">
    <citation type="submission" date="2020-02" db="EMBL/GenBank/DDBJ databases">
        <authorList>
            <person name="Meier V. D."/>
        </authorList>
    </citation>
    <scope>NUCLEOTIDE SEQUENCE</scope>
    <source>
        <strain evidence="1">AVDCRST_MAG53</strain>
    </source>
</reference>
<organism evidence="1">
    <name type="scientific">uncultured Solirubrobacteraceae bacterium</name>
    <dbReference type="NCBI Taxonomy" id="1162706"/>
    <lineage>
        <taxon>Bacteria</taxon>
        <taxon>Bacillati</taxon>
        <taxon>Actinomycetota</taxon>
        <taxon>Thermoleophilia</taxon>
        <taxon>Solirubrobacterales</taxon>
        <taxon>Solirubrobacteraceae</taxon>
        <taxon>environmental samples</taxon>
    </lineage>
</organism>
<proteinExistence type="predicted"/>